<dbReference type="OrthoDB" id="24893at2759"/>
<evidence type="ECO:0000313" key="10">
    <source>
        <dbReference type="Proteomes" id="UP000002058"/>
    </source>
</evidence>
<dbReference type="GO" id="GO:0005953">
    <property type="term" value="C:CAAX-protein geranylgeranyltransferase complex"/>
    <property type="evidence" value="ECO:0007669"/>
    <property type="project" value="TreeGrafter"/>
</dbReference>
<evidence type="ECO:0000259" key="8">
    <source>
        <dbReference type="Pfam" id="PF00432"/>
    </source>
</evidence>
<dbReference type="GO" id="GO:0046872">
    <property type="term" value="F:metal ion binding"/>
    <property type="evidence" value="ECO:0007669"/>
    <property type="project" value="UniProtKB-KW"/>
</dbReference>
<dbReference type="HOGENOM" id="CLU_028946_2_0_1"/>
<keyword evidence="7" id="KW-0862">Zinc</keyword>
<dbReference type="PANTHER" id="PTHR11774">
    <property type="entry name" value="GERANYLGERANYL TRANSFERASE TYPE BETA SUBUNIT"/>
    <property type="match status" value="1"/>
</dbReference>
<dbReference type="Gene3D" id="1.50.10.20">
    <property type="match status" value="1"/>
</dbReference>
<keyword evidence="4" id="KW-0808">Transferase</keyword>
<evidence type="ECO:0000256" key="2">
    <source>
        <dbReference type="ARBA" id="ARBA00010497"/>
    </source>
</evidence>
<dbReference type="RefSeq" id="XP_002583082.1">
    <property type="nucleotide sequence ID" value="XM_002583036.1"/>
</dbReference>
<dbReference type="FunCoup" id="C4JXR7">
    <property type="interactions" value="5"/>
</dbReference>
<evidence type="ECO:0000256" key="1">
    <source>
        <dbReference type="ARBA" id="ARBA00001947"/>
    </source>
</evidence>
<feature type="domain" description="Prenyltransferase alpha-alpha toroid" evidence="8">
    <location>
        <begin position="9"/>
        <end position="349"/>
    </location>
</feature>
<accession>C4JXR7</accession>
<dbReference type="STRING" id="336963.C4JXR7"/>
<evidence type="ECO:0000256" key="5">
    <source>
        <dbReference type="ARBA" id="ARBA00022723"/>
    </source>
</evidence>
<dbReference type="OMA" id="RWCLMRQ"/>
<evidence type="ECO:0000256" key="3">
    <source>
        <dbReference type="ARBA" id="ARBA00022602"/>
    </source>
</evidence>
<dbReference type="PANTHER" id="PTHR11774:SF4">
    <property type="entry name" value="GERANYLGERANYL TRANSFERASE TYPE-1 SUBUNIT BETA"/>
    <property type="match status" value="1"/>
</dbReference>
<reference evidence="10" key="1">
    <citation type="journal article" date="2009" name="Genome Res.">
        <title>Comparative genomic analyses of the human fungal pathogens Coccidioides and their relatives.</title>
        <authorList>
            <person name="Sharpton T.J."/>
            <person name="Stajich J.E."/>
            <person name="Rounsley S.D."/>
            <person name="Gardner M.J."/>
            <person name="Wortman J.R."/>
            <person name="Jordar V.S."/>
            <person name="Maiti R."/>
            <person name="Kodira C.D."/>
            <person name="Neafsey D.E."/>
            <person name="Zeng Q."/>
            <person name="Hung C.-Y."/>
            <person name="McMahan C."/>
            <person name="Muszewska A."/>
            <person name="Grynberg M."/>
            <person name="Mandel M.A."/>
            <person name="Kellner E.M."/>
            <person name="Barker B.M."/>
            <person name="Galgiani J.N."/>
            <person name="Orbach M.J."/>
            <person name="Kirkland T.N."/>
            <person name="Cole G.T."/>
            <person name="Henn M.R."/>
            <person name="Birren B.W."/>
            <person name="Taylor J.W."/>
        </authorList>
    </citation>
    <scope>NUCLEOTIDE SEQUENCE [LARGE SCALE GENOMIC DNA]</scope>
    <source>
        <strain evidence="10">UAMH 1704</strain>
    </source>
</reference>
<keyword evidence="5" id="KW-0479">Metal-binding</keyword>
<keyword evidence="10" id="KW-1185">Reference proteome</keyword>
<evidence type="ECO:0000256" key="6">
    <source>
        <dbReference type="ARBA" id="ARBA00022737"/>
    </source>
</evidence>
<gene>
    <name evidence="9" type="ORF">UREG_07855</name>
</gene>
<dbReference type="EMBL" id="CH476619">
    <property type="protein sequence ID" value="EEP82990.1"/>
    <property type="molecule type" value="Genomic_DNA"/>
</dbReference>
<dbReference type="InterPro" id="IPR008930">
    <property type="entry name" value="Terpenoid_cyclase/PrenylTrfase"/>
</dbReference>
<proteinExistence type="inferred from homology"/>
<protein>
    <recommendedName>
        <fullName evidence="8">Prenyltransferase alpha-alpha toroid domain-containing protein</fullName>
    </recommendedName>
</protein>
<keyword evidence="3" id="KW-0637">Prenyltransferase</keyword>
<evidence type="ECO:0000256" key="7">
    <source>
        <dbReference type="ARBA" id="ARBA00022833"/>
    </source>
</evidence>
<organism evidence="9 10">
    <name type="scientific">Uncinocarpus reesii (strain UAMH 1704)</name>
    <dbReference type="NCBI Taxonomy" id="336963"/>
    <lineage>
        <taxon>Eukaryota</taxon>
        <taxon>Fungi</taxon>
        <taxon>Dikarya</taxon>
        <taxon>Ascomycota</taxon>
        <taxon>Pezizomycotina</taxon>
        <taxon>Eurotiomycetes</taxon>
        <taxon>Eurotiomycetidae</taxon>
        <taxon>Onygenales</taxon>
        <taxon>Onygenaceae</taxon>
        <taxon>Uncinocarpus</taxon>
    </lineage>
</organism>
<dbReference type="GeneID" id="8440306"/>
<dbReference type="VEuPathDB" id="FungiDB:UREG_07855"/>
<dbReference type="GO" id="GO:0004662">
    <property type="term" value="F:CAAX-protein geranylgeranyltransferase activity"/>
    <property type="evidence" value="ECO:0007669"/>
    <property type="project" value="TreeGrafter"/>
</dbReference>
<comment type="cofactor">
    <cofactor evidence="1">
        <name>Zn(2+)</name>
        <dbReference type="ChEBI" id="CHEBI:29105"/>
    </cofactor>
</comment>
<dbReference type="eggNOG" id="KOG0367">
    <property type="taxonomic scope" value="Eukaryota"/>
</dbReference>
<sequence>MADAPLFWKERHIKYYLRCLKTLLPHQYTPNDSNRMTLAFFVVAGLDLLDSLNTSVSAPERRAYANWIYHCQLSSGGFRGFTGTKFGSAATADNEIWDPANLPATFFALVTLLLLGDDLTRVKRKECLRWLRRMQRQDGSFGEVLGANGAIEGGNDLRFCCCATGIRYILRGEDTAYLKDIDDIDVSKLVTYVEKCQAYDGGFAQAPWLEAHAGLTYCALGTLSFLGYAPASESSKSSLDIRVAACDPGSEEFESLIEWLAFRQTNILVEEDVQSGITDEEGSHQTMEHSNSTPCSIEEQISSLPVLPTSSEWPLENRNCAGFNGRANKLADTCYSFWVTGSLAVYTQIPLTPLAALIPTETCNRCLIVSMLSMRMPIEDIFWIKRNTSSAALEKESMNCQVSAPVYACGVRAD</sequence>
<dbReference type="AlphaFoldDB" id="C4JXR7"/>
<dbReference type="InParanoid" id="C4JXR7"/>
<evidence type="ECO:0000256" key="4">
    <source>
        <dbReference type="ARBA" id="ARBA00022679"/>
    </source>
</evidence>
<keyword evidence="6" id="KW-0677">Repeat</keyword>
<evidence type="ECO:0000313" key="9">
    <source>
        <dbReference type="EMBL" id="EEP82990.1"/>
    </source>
</evidence>
<dbReference type="InterPro" id="IPR001330">
    <property type="entry name" value="Prenyltrans"/>
</dbReference>
<dbReference type="KEGG" id="ure:UREG_07855"/>
<dbReference type="SUPFAM" id="SSF48239">
    <property type="entry name" value="Terpenoid cyclases/Protein prenyltransferases"/>
    <property type="match status" value="1"/>
</dbReference>
<dbReference type="Pfam" id="PF00432">
    <property type="entry name" value="Prenyltrans"/>
    <property type="match status" value="1"/>
</dbReference>
<dbReference type="InterPro" id="IPR045089">
    <property type="entry name" value="PGGT1B-like"/>
</dbReference>
<comment type="similarity">
    <text evidence="2">Belongs to the protein prenyltransferase subunit beta family.</text>
</comment>
<name>C4JXR7_UNCRE</name>
<dbReference type="Proteomes" id="UP000002058">
    <property type="component" value="Unassembled WGS sequence"/>
</dbReference>